<proteinExistence type="predicted"/>
<gene>
    <name evidence="1" type="ORF">EZS28_046483</name>
</gene>
<dbReference type="EMBL" id="SNRW01030531">
    <property type="protein sequence ID" value="KAA6357989.1"/>
    <property type="molecule type" value="Genomic_DNA"/>
</dbReference>
<evidence type="ECO:0000313" key="2">
    <source>
        <dbReference type="Proteomes" id="UP000324800"/>
    </source>
</evidence>
<sequence length="212" mass="23824">MQPSPVIRIGYNNQMLRSLRALPQTEGAHPASVDTLLTRIVVFIGELNQELRKLTAQQVIDLIRSNPEIMPPEWAQDLAKTETRNQTDSGQQQPQYPFQYSGQLIQYPIQPVQFPVIKPLNPFLPTVNPPQTPISQPRLLSNETIRDQQVLIQPSQLMEQTAKQTVERPRQSRSGFRGVCCCGYAGIGGINILYKLLLDVVLCLGLSTVYFA</sequence>
<comment type="caution">
    <text evidence="1">The sequence shown here is derived from an EMBL/GenBank/DDBJ whole genome shotgun (WGS) entry which is preliminary data.</text>
</comment>
<feature type="non-terminal residue" evidence="1">
    <location>
        <position position="212"/>
    </location>
</feature>
<evidence type="ECO:0000313" key="1">
    <source>
        <dbReference type="EMBL" id="KAA6357989.1"/>
    </source>
</evidence>
<dbReference type="AlphaFoldDB" id="A0A5J4TIL6"/>
<dbReference type="Proteomes" id="UP000324800">
    <property type="component" value="Unassembled WGS sequence"/>
</dbReference>
<organism evidence="1 2">
    <name type="scientific">Streblomastix strix</name>
    <dbReference type="NCBI Taxonomy" id="222440"/>
    <lineage>
        <taxon>Eukaryota</taxon>
        <taxon>Metamonada</taxon>
        <taxon>Preaxostyla</taxon>
        <taxon>Oxymonadida</taxon>
        <taxon>Streblomastigidae</taxon>
        <taxon>Streblomastix</taxon>
    </lineage>
</organism>
<reference evidence="1 2" key="1">
    <citation type="submission" date="2019-03" db="EMBL/GenBank/DDBJ databases">
        <title>Single cell metagenomics reveals metabolic interactions within the superorganism composed of flagellate Streblomastix strix and complex community of Bacteroidetes bacteria on its surface.</title>
        <authorList>
            <person name="Treitli S.C."/>
            <person name="Kolisko M."/>
            <person name="Husnik F."/>
            <person name="Keeling P."/>
            <person name="Hampl V."/>
        </authorList>
    </citation>
    <scope>NUCLEOTIDE SEQUENCE [LARGE SCALE GENOMIC DNA]</scope>
    <source>
        <strain evidence="1">ST1C</strain>
    </source>
</reference>
<protein>
    <submittedName>
        <fullName evidence="1">Uncharacterized protein</fullName>
    </submittedName>
</protein>
<name>A0A5J4TIL6_9EUKA</name>
<accession>A0A5J4TIL6</accession>